<accession>D7G4S1</accession>
<dbReference type="EMBL" id="FN648796">
    <property type="protein sequence ID" value="CBJ27164.1"/>
    <property type="molecule type" value="Genomic_DNA"/>
</dbReference>
<dbReference type="Proteomes" id="UP000002630">
    <property type="component" value="Linkage Group LG08"/>
</dbReference>
<name>D7G4S1_ECTSI</name>
<dbReference type="OrthoDB" id="38728at2759"/>
<organism evidence="1 2">
    <name type="scientific">Ectocarpus siliculosus</name>
    <name type="common">Brown alga</name>
    <name type="synonym">Conferva siliculosa</name>
    <dbReference type="NCBI Taxonomy" id="2880"/>
    <lineage>
        <taxon>Eukaryota</taxon>
        <taxon>Sar</taxon>
        <taxon>Stramenopiles</taxon>
        <taxon>Ochrophyta</taxon>
        <taxon>PX clade</taxon>
        <taxon>Phaeophyceae</taxon>
        <taxon>Ectocarpales</taxon>
        <taxon>Ectocarpaceae</taxon>
        <taxon>Ectocarpus</taxon>
    </lineage>
</organism>
<proteinExistence type="predicted"/>
<dbReference type="InParanoid" id="D7G4S1"/>
<reference evidence="1 2" key="1">
    <citation type="journal article" date="2010" name="Nature">
        <title>The Ectocarpus genome and the independent evolution of multicellularity in brown algae.</title>
        <authorList>
            <person name="Cock J.M."/>
            <person name="Sterck L."/>
            <person name="Rouze P."/>
            <person name="Scornet D."/>
            <person name="Allen A.E."/>
            <person name="Amoutzias G."/>
            <person name="Anthouard V."/>
            <person name="Artiguenave F."/>
            <person name="Aury J.M."/>
            <person name="Badger J.H."/>
            <person name="Beszteri B."/>
            <person name="Billiau K."/>
            <person name="Bonnet E."/>
            <person name="Bothwell J.H."/>
            <person name="Bowler C."/>
            <person name="Boyen C."/>
            <person name="Brownlee C."/>
            <person name="Carrano C.J."/>
            <person name="Charrier B."/>
            <person name="Cho G.Y."/>
            <person name="Coelho S.M."/>
            <person name="Collen J."/>
            <person name="Corre E."/>
            <person name="Da Silva C."/>
            <person name="Delage L."/>
            <person name="Delaroque N."/>
            <person name="Dittami S.M."/>
            <person name="Doulbeau S."/>
            <person name="Elias M."/>
            <person name="Farnham G."/>
            <person name="Gachon C.M."/>
            <person name="Gschloessl B."/>
            <person name="Heesch S."/>
            <person name="Jabbari K."/>
            <person name="Jubin C."/>
            <person name="Kawai H."/>
            <person name="Kimura K."/>
            <person name="Kloareg B."/>
            <person name="Kupper F.C."/>
            <person name="Lang D."/>
            <person name="Le Bail A."/>
            <person name="Leblanc C."/>
            <person name="Lerouge P."/>
            <person name="Lohr M."/>
            <person name="Lopez P.J."/>
            <person name="Martens C."/>
            <person name="Maumus F."/>
            <person name="Michel G."/>
            <person name="Miranda-Saavedra D."/>
            <person name="Morales J."/>
            <person name="Moreau H."/>
            <person name="Motomura T."/>
            <person name="Nagasato C."/>
            <person name="Napoli C.A."/>
            <person name="Nelson D.R."/>
            <person name="Nyvall-Collen P."/>
            <person name="Peters A.F."/>
            <person name="Pommier C."/>
            <person name="Potin P."/>
            <person name="Poulain J."/>
            <person name="Quesneville H."/>
            <person name="Read B."/>
            <person name="Rensing S.A."/>
            <person name="Ritter A."/>
            <person name="Rousvoal S."/>
            <person name="Samanta M."/>
            <person name="Samson G."/>
            <person name="Schroeder D.C."/>
            <person name="Segurens B."/>
            <person name="Strittmatter M."/>
            <person name="Tonon T."/>
            <person name="Tregear J.W."/>
            <person name="Valentin K."/>
            <person name="von Dassow P."/>
            <person name="Yamagishi T."/>
            <person name="Van de Peer Y."/>
            <person name="Wincker P."/>
        </authorList>
    </citation>
    <scope>NUCLEOTIDE SEQUENCE [LARGE SCALE GENOMIC DNA]</scope>
    <source>
        <strain evidence="2">Ec32 / CCAP1310/4</strain>
    </source>
</reference>
<evidence type="ECO:0000313" key="2">
    <source>
        <dbReference type="Proteomes" id="UP000002630"/>
    </source>
</evidence>
<dbReference type="OMA" id="DHALLTH"/>
<evidence type="ECO:0000313" key="1">
    <source>
        <dbReference type="EMBL" id="CBJ27164.1"/>
    </source>
</evidence>
<protein>
    <submittedName>
        <fullName evidence="1">Uncharacterized protein</fullName>
    </submittedName>
</protein>
<sequence>MILKWNYVSATVGWLLARRQAEAFSVVGFQKPQATACRTRALASSVPASSPTQRILDAAALRGPSRGLLPMHMLAGGDAVQSSVGTKSEEHSVLDALIDQFTSPKSGNVTATVEEYLDLCDHALLTHLRGRIEAEEAQSPEATALKHVEEEINMAMQRRLAAADSNLRQVLDLAPDIKKMEGRIRTLFREGKVNMAFMVMISMNLQRAKDAEGADHAVMLLTHLTTFIMMIQDERLNPEEKLLRTLLRTDCDGVRKSILQDRLQLPNNDVFLERPPDKDKVQPHLLQQAITDMITQVEDIGQAIDVGMTDSLKGLQVEVNTVVAGSKRPGPYKQ</sequence>
<keyword evidence="2" id="KW-1185">Reference proteome</keyword>
<gene>
    <name evidence="1" type="ORF">Esi_0058_0041</name>
</gene>
<dbReference type="EMBL" id="FN649733">
    <property type="protein sequence ID" value="CBJ27164.1"/>
    <property type="molecule type" value="Genomic_DNA"/>
</dbReference>
<dbReference type="AlphaFoldDB" id="D7G4S1"/>